<sequence>MSFNEKANTPETQSNEKMTEDELKVYFNHIKAYTDAVNDVFELNKMTAQINNSVNLLLRKKLAVEQRLKAIKNFGSKKYGSKVYYPDVIFSTLNFNQEVFEINSSQCSLSLSSSQTSSTPSEKSTKRKFTNLDDDEDLLNNINPIESIKKQCKHCGLFGHVQTRNINCLKNRNRLRKNSLLSTEPSTLNFDHPQPSTSITSVLTSTINNFDSPSRSKNIKNTESPAYNRTPEQVLWNNIQTKLDKEKYIKEFDSSKNGPLHEQDWVQNEFDKYYQNIDELKQFYCTNCHELWPTKTNYCQQCKDDKIKYSKENDMVPGIDDLPDEIKIHFEELTMIEEMVISPILPIMSVYRLSGGALAS</sequence>
<dbReference type="STRING" id="10195.A0A3M7SGS5"/>
<keyword evidence="2" id="KW-0378">Hydrolase</keyword>
<protein>
    <submittedName>
        <fullName evidence="2">ATP-dependent DNA helicase PIF1</fullName>
    </submittedName>
</protein>
<dbReference type="Pfam" id="PF20209">
    <property type="entry name" value="DUF6570"/>
    <property type="match status" value="1"/>
</dbReference>
<gene>
    <name evidence="2" type="ORF">BpHYR1_030266</name>
</gene>
<dbReference type="EMBL" id="REGN01001416">
    <property type="protein sequence ID" value="RNA34788.1"/>
    <property type="molecule type" value="Genomic_DNA"/>
</dbReference>
<keyword evidence="2" id="KW-0067">ATP-binding</keyword>
<keyword evidence="3" id="KW-1185">Reference proteome</keyword>
<dbReference type="AlphaFoldDB" id="A0A3M7SGS5"/>
<reference evidence="2 3" key="1">
    <citation type="journal article" date="2018" name="Sci. Rep.">
        <title>Genomic signatures of local adaptation to the degree of environmental predictability in rotifers.</title>
        <authorList>
            <person name="Franch-Gras L."/>
            <person name="Hahn C."/>
            <person name="Garcia-Roger E.M."/>
            <person name="Carmona M.J."/>
            <person name="Serra M."/>
            <person name="Gomez A."/>
        </authorList>
    </citation>
    <scope>NUCLEOTIDE SEQUENCE [LARGE SCALE GENOMIC DNA]</scope>
    <source>
        <strain evidence="2">HYR1</strain>
    </source>
</reference>
<keyword evidence="2" id="KW-0347">Helicase</keyword>
<keyword evidence="2" id="KW-0547">Nucleotide-binding</keyword>
<organism evidence="2 3">
    <name type="scientific">Brachionus plicatilis</name>
    <name type="common">Marine rotifer</name>
    <name type="synonym">Brachionus muelleri</name>
    <dbReference type="NCBI Taxonomy" id="10195"/>
    <lineage>
        <taxon>Eukaryota</taxon>
        <taxon>Metazoa</taxon>
        <taxon>Spiralia</taxon>
        <taxon>Gnathifera</taxon>
        <taxon>Rotifera</taxon>
        <taxon>Eurotatoria</taxon>
        <taxon>Monogononta</taxon>
        <taxon>Pseudotrocha</taxon>
        <taxon>Ploima</taxon>
        <taxon>Brachionidae</taxon>
        <taxon>Brachionus</taxon>
    </lineage>
</organism>
<dbReference type="InterPro" id="IPR046700">
    <property type="entry name" value="DUF6570"/>
</dbReference>
<feature type="domain" description="DUF6570" evidence="1">
    <location>
        <begin position="306"/>
        <end position="355"/>
    </location>
</feature>
<evidence type="ECO:0000313" key="2">
    <source>
        <dbReference type="EMBL" id="RNA34788.1"/>
    </source>
</evidence>
<dbReference type="OrthoDB" id="8196283at2759"/>
<comment type="caution">
    <text evidence="2">The sequence shown here is derived from an EMBL/GenBank/DDBJ whole genome shotgun (WGS) entry which is preliminary data.</text>
</comment>
<name>A0A3M7SGS5_BRAPC</name>
<accession>A0A3M7SGS5</accession>
<evidence type="ECO:0000313" key="3">
    <source>
        <dbReference type="Proteomes" id="UP000276133"/>
    </source>
</evidence>
<evidence type="ECO:0000259" key="1">
    <source>
        <dbReference type="Pfam" id="PF20209"/>
    </source>
</evidence>
<proteinExistence type="predicted"/>
<dbReference type="GO" id="GO:0004386">
    <property type="term" value="F:helicase activity"/>
    <property type="evidence" value="ECO:0007669"/>
    <property type="project" value="UniProtKB-KW"/>
</dbReference>
<dbReference type="Proteomes" id="UP000276133">
    <property type="component" value="Unassembled WGS sequence"/>
</dbReference>